<dbReference type="PANTHER" id="PTHR42802">
    <property type="entry name" value="MONOOXYGENASE"/>
    <property type="match status" value="1"/>
</dbReference>
<dbReference type="InterPro" id="IPR025700">
    <property type="entry name" value="Lys/Orn_oxygenase"/>
</dbReference>
<evidence type="ECO:0000256" key="9">
    <source>
        <dbReference type="ARBA" id="ARBA00023002"/>
    </source>
</evidence>
<gene>
    <name evidence="17" type="ORF">ACFFV7_45330</name>
</gene>
<evidence type="ECO:0000313" key="18">
    <source>
        <dbReference type="Proteomes" id="UP001589647"/>
    </source>
</evidence>
<evidence type="ECO:0000256" key="3">
    <source>
        <dbReference type="ARBA" id="ARBA00007588"/>
    </source>
</evidence>
<keyword evidence="6" id="KW-0285">Flavoprotein</keyword>
<evidence type="ECO:0000256" key="8">
    <source>
        <dbReference type="ARBA" id="ARBA00022857"/>
    </source>
</evidence>
<evidence type="ECO:0000313" key="17">
    <source>
        <dbReference type="EMBL" id="MFB9208471.1"/>
    </source>
</evidence>
<keyword evidence="18" id="KW-1185">Reference proteome</keyword>
<accession>A0ABV5IV85</accession>
<evidence type="ECO:0000256" key="7">
    <source>
        <dbReference type="ARBA" id="ARBA00022827"/>
    </source>
</evidence>
<evidence type="ECO:0000256" key="1">
    <source>
        <dbReference type="ARBA" id="ARBA00001974"/>
    </source>
</evidence>
<keyword evidence="10" id="KW-0503">Monooxygenase</keyword>
<dbReference type="RefSeq" id="WP_189647530.1">
    <property type="nucleotide sequence ID" value="NZ_BMRC01000005.1"/>
</dbReference>
<organism evidence="17 18">
    <name type="scientific">Nonomuraea spiralis</name>
    <dbReference type="NCBI Taxonomy" id="46182"/>
    <lineage>
        <taxon>Bacteria</taxon>
        <taxon>Bacillati</taxon>
        <taxon>Actinomycetota</taxon>
        <taxon>Actinomycetes</taxon>
        <taxon>Streptosporangiales</taxon>
        <taxon>Streptosporangiaceae</taxon>
        <taxon>Nonomuraea</taxon>
    </lineage>
</organism>
<dbReference type="PANTHER" id="PTHR42802:SF1">
    <property type="entry name" value="L-ORNITHINE N(5)-MONOOXYGENASE"/>
    <property type="match status" value="1"/>
</dbReference>
<protein>
    <recommendedName>
        <fullName evidence="5">L-lysine N6-monooxygenase MbtG</fullName>
        <ecNumber evidence="4">1.14.13.59</ecNumber>
    </recommendedName>
    <alternativeName>
        <fullName evidence="14">Lysine 6-N-hydroxylase</fullName>
    </alternativeName>
    <alternativeName>
        <fullName evidence="13">Lysine N6-hydroxylase</fullName>
    </alternativeName>
    <alternativeName>
        <fullName evidence="11">Lysine-N-oxygenase</fullName>
    </alternativeName>
    <alternativeName>
        <fullName evidence="12">Mycobactin synthase protein G</fullName>
    </alternativeName>
</protein>
<keyword evidence="9" id="KW-0560">Oxidoreductase</keyword>
<sequence>MNDPRSCDVVGIGFGPSNLGLAVALDEHNRGGGRLAGVFFERQEEFTWHRDMLIEGATVQVSFLKDLVTLRRPTSEYSFLAYLHAKERLIDFVNHKNLFPSRIEFNDYLRWVAGHFAHLVDYSCTVVGVRPVRHGGRVEAMDVTVRRGGPQGRLEVRRARNIVLGTGLRPALPPGTPVSARVWHSDELLTRISRLQGPPPRRIVVVGAGQSAAEVVEYAHRTFTDAEVCAVFARYGYSPADDSPFANRVFDPEAVDLHYAAGEDVRRMMSDYHRNTNYSVVDTDLIDELYRRFYQEKVSGRRRLRILNLSRVVEVLDTGDGVRVVVESLPSAELDVLDADLVVLATGYRESDVFGLLGEMGEHCLRDQRGRPRVTRDYRVETADDVECGIYLQGPTEHTHGISSGLLSNIAVRSGEILHSIAVRSGQSPRPAPASRNGSAAQAPTAALAAAGGRRDGAGPWEPGEEA</sequence>
<dbReference type="Pfam" id="PF13434">
    <property type="entry name" value="Lys_Orn_oxgnase"/>
    <property type="match status" value="1"/>
</dbReference>
<reference evidence="17 18" key="1">
    <citation type="submission" date="2024-09" db="EMBL/GenBank/DDBJ databases">
        <authorList>
            <person name="Sun Q."/>
            <person name="Mori K."/>
        </authorList>
    </citation>
    <scope>NUCLEOTIDE SEQUENCE [LARGE SCALE GENOMIC DNA]</scope>
    <source>
        <strain evidence="17 18">CCM 3426</strain>
    </source>
</reference>
<evidence type="ECO:0000256" key="13">
    <source>
        <dbReference type="ARBA" id="ARBA00032493"/>
    </source>
</evidence>
<dbReference type="Gene3D" id="3.50.50.60">
    <property type="entry name" value="FAD/NAD(P)-binding domain"/>
    <property type="match status" value="1"/>
</dbReference>
<evidence type="ECO:0000256" key="14">
    <source>
        <dbReference type="ARBA" id="ARBA00032738"/>
    </source>
</evidence>
<comment type="caution">
    <text evidence="17">The sequence shown here is derived from an EMBL/GenBank/DDBJ whole genome shotgun (WGS) entry which is preliminary data.</text>
</comment>
<dbReference type="InterPro" id="IPR036188">
    <property type="entry name" value="FAD/NAD-bd_sf"/>
</dbReference>
<evidence type="ECO:0000256" key="2">
    <source>
        <dbReference type="ARBA" id="ARBA00004924"/>
    </source>
</evidence>
<evidence type="ECO:0000256" key="15">
    <source>
        <dbReference type="ARBA" id="ARBA00048407"/>
    </source>
</evidence>
<feature type="compositionally biased region" description="Low complexity" evidence="16">
    <location>
        <begin position="438"/>
        <end position="452"/>
    </location>
</feature>
<evidence type="ECO:0000256" key="10">
    <source>
        <dbReference type="ARBA" id="ARBA00023033"/>
    </source>
</evidence>
<dbReference type="Proteomes" id="UP001589647">
    <property type="component" value="Unassembled WGS sequence"/>
</dbReference>
<dbReference type="EMBL" id="JBHMEI010000078">
    <property type="protein sequence ID" value="MFB9208471.1"/>
    <property type="molecule type" value="Genomic_DNA"/>
</dbReference>
<proteinExistence type="inferred from homology"/>
<evidence type="ECO:0000256" key="12">
    <source>
        <dbReference type="ARBA" id="ARBA00031158"/>
    </source>
</evidence>
<keyword evidence="7" id="KW-0274">FAD</keyword>
<feature type="region of interest" description="Disordered" evidence="16">
    <location>
        <begin position="424"/>
        <end position="467"/>
    </location>
</feature>
<dbReference type="PRINTS" id="PR00368">
    <property type="entry name" value="FADPNR"/>
</dbReference>
<dbReference type="EC" id="1.14.13.59" evidence="4"/>
<evidence type="ECO:0000256" key="6">
    <source>
        <dbReference type="ARBA" id="ARBA00022630"/>
    </source>
</evidence>
<dbReference type="SUPFAM" id="SSF51905">
    <property type="entry name" value="FAD/NAD(P)-binding domain"/>
    <property type="match status" value="2"/>
</dbReference>
<comment type="pathway">
    <text evidence="2">Siderophore biosynthesis.</text>
</comment>
<name>A0ABV5IV85_9ACTN</name>
<evidence type="ECO:0000256" key="5">
    <source>
        <dbReference type="ARBA" id="ARBA00016406"/>
    </source>
</evidence>
<keyword evidence="8" id="KW-0521">NADP</keyword>
<comment type="catalytic activity">
    <reaction evidence="15">
        <text>L-lysine + NADPH + O2 = N(6)-hydroxy-L-lysine + NADP(+) + H2O</text>
        <dbReference type="Rhea" id="RHEA:23228"/>
        <dbReference type="ChEBI" id="CHEBI:15377"/>
        <dbReference type="ChEBI" id="CHEBI:15379"/>
        <dbReference type="ChEBI" id="CHEBI:32551"/>
        <dbReference type="ChEBI" id="CHEBI:57783"/>
        <dbReference type="ChEBI" id="CHEBI:57820"/>
        <dbReference type="ChEBI" id="CHEBI:58349"/>
        <dbReference type="EC" id="1.14.13.59"/>
    </reaction>
</comment>
<evidence type="ECO:0000256" key="4">
    <source>
        <dbReference type="ARBA" id="ARBA00013076"/>
    </source>
</evidence>
<comment type="cofactor">
    <cofactor evidence="1">
        <name>FAD</name>
        <dbReference type="ChEBI" id="CHEBI:57692"/>
    </cofactor>
</comment>
<evidence type="ECO:0000256" key="16">
    <source>
        <dbReference type="SAM" id="MobiDB-lite"/>
    </source>
</evidence>
<evidence type="ECO:0000256" key="11">
    <source>
        <dbReference type="ARBA" id="ARBA00029939"/>
    </source>
</evidence>
<comment type="similarity">
    <text evidence="3">Belongs to the lysine N(6)-hydroxylase/L-ornithine N(5)-oxygenase family.</text>
</comment>